<evidence type="ECO:0000313" key="2">
    <source>
        <dbReference type="EMBL" id="MFC4700406.1"/>
    </source>
</evidence>
<dbReference type="EMBL" id="JBHSGU010000002">
    <property type="protein sequence ID" value="MFC4700406.1"/>
    <property type="molecule type" value="Genomic_DNA"/>
</dbReference>
<reference evidence="3" key="1">
    <citation type="journal article" date="2019" name="Int. J. Syst. Evol. Microbiol.">
        <title>The Global Catalogue of Microorganisms (GCM) 10K type strain sequencing project: providing services to taxonomists for standard genome sequencing and annotation.</title>
        <authorList>
            <consortium name="The Broad Institute Genomics Platform"/>
            <consortium name="The Broad Institute Genome Sequencing Center for Infectious Disease"/>
            <person name="Wu L."/>
            <person name="Ma J."/>
        </authorList>
    </citation>
    <scope>NUCLEOTIDE SEQUENCE [LARGE SCALE GENOMIC DNA]</scope>
    <source>
        <strain evidence="3">KACC 12507</strain>
    </source>
</reference>
<name>A0ABV9LV59_9ALTE</name>
<proteinExistence type="predicted"/>
<keyword evidence="1" id="KW-0732">Signal</keyword>
<keyword evidence="3" id="KW-1185">Reference proteome</keyword>
<accession>A0ABV9LV59</accession>
<protein>
    <submittedName>
        <fullName evidence="2">Uncharacterized protein</fullName>
    </submittedName>
</protein>
<feature type="chain" id="PRO_5045653030" evidence="1">
    <location>
        <begin position="21"/>
        <end position="179"/>
    </location>
</feature>
<dbReference type="RefSeq" id="WP_382407793.1">
    <property type="nucleotide sequence ID" value="NZ_JBHSGU010000002.1"/>
</dbReference>
<organism evidence="2 3">
    <name type="scientific">Glaciecola siphonariae</name>
    <dbReference type="NCBI Taxonomy" id="521012"/>
    <lineage>
        <taxon>Bacteria</taxon>
        <taxon>Pseudomonadati</taxon>
        <taxon>Pseudomonadota</taxon>
        <taxon>Gammaproteobacteria</taxon>
        <taxon>Alteromonadales</taxon>
        <taxon>Alteromonadaceae</taxon>
        <taxon>Glaciecola</taxon>
    </lineage>
</organism>
<sequence length="179" mass="19868">MLSRKLTIAAFLLLSFGAHKQVDAQISVYDSMYFPTTQSLEGNRRAPRIYSVLEIDFGQHKAGEPAYFSDLKQTYLPSFNADISDFTTPEQPFGVQGVSIAAATDEARLSQIRAKVQKRLLGDYSPKLHALMETISVEQLDEINANSFDFRNAKGGSQGHLALSLSRLGDVDESDSFHY</sequence>
<gene>
    <name evidence="2" type="ORF">ACFO4O_09575</name>
</gene>
<dbReference type="Proteomes" id="UP001595897">
    <property type="component" value="Unassembled WGS sequence"/>
</dbReference>
<feature type="signal peptide" evidence="1">
    <location>
        <begin position="1"/>
        <end position="20"/>
    </location>
</feature>
<comment type="caution">
    <text evidence="2">The sequence shown here is derived from an EMBL/GenBank/DDBJ whole genome shotgun (WGS) entry which is preliminary data.</text>
</comment>
<evidence type="ECO:0000256" key="1">
    <source>
        <dbReference type="SAM" id="SignalP"/>
    </source>
</evidence>
<evidence type="ECO:0000313" key="3">
    <source>
        <dbReference type="Proteomes" id="UP001595897"/>
    </source>
</evidence>